<dbReference type="AlphaFoldDB" id="A0A1T4JQ91"/>
<proteinExistence type="predicted"/>
<name>A0A1T4JQ91_9HYPH</name>
<evidence type="ECO:0000313" key="1">
    <source>
        <dbReference type="EMBL" id="SJZ32289.1"/>
    </source>
</evidence>
<accession>A0A1T4JQ91</accession>
<gene>
    <name evidence="1" type="ORF">SAMN02745126_00326</name>
</gene>
<dbReference type="PANTHER" id="PTHR43431">
    <property type="entry name" value="OXIDOREDUCTASE, SHORT CHAIN DEHYDROGENASE/REDUCTASE FAMILY (AFU_ORTHOLOGUE AFUA_5G14000)"/>
    <property type="match status" value="1"/>
</dbReference>
<reference evidence="2" key="1">
    <citation type="submission" date="2017-02" db="EMBL/GenBank/DDBJ databases">
        <authorList>
            <person name="Varghese N."/>
            <person name="Submissions S."/>
        </authorList>
    </citation>
    <scope>NUCLEOTIDE SEQUENCE [LARGE SCALE GENOMIC DNA]</scope>
    <source>
        <strain evidence="2">ATCC 27094</strain>
    </source>
</reference>
<dbReference type="InterPro" id="IPR036291">
    <property type="entry name" value="NAD(P)-bd_dom_sf"/>
</dbReference>
<protein>
    <submittedName>
        <fullName evidence="1">Short chain dehydrogenase</fullName>
    </submittedName>
</protein>
<dbReference type="PANTHER" id="PTHR43431:SF7">
    <property type="entry name" value="OXIDOREDUCTASE, SHORT CHAIN DEHYDROGENASE_REDUCTASE FAMILY (AFU_ORTHOLOGUE AFUA_5G14000)"/>
    <property type="match status" value="1"/>
</dbReference>
<dbReference type="Gene3D" id="3.40.50.720">
    <property type="entry name" value="NAD(P)-binding Rossmann-like Domain"/>
    <property type="match status" value="1"/>
</dbReference>
<dbReference type="SUPFAM" id="SSF51735">
    <property type="entry name" value="NAD(P)-binding Rossmann-fold domains"/>
    <property type="match status" value="1"/>
</dbReference>
<dbReference type="Pfam" id="PF00106">
    <property type="entry name" value="adh_short"/>
    <property type="match status" value="1"/>
</dbReference>
<dbReference type="InterPro" id="IPR002347">
    <property type="entry name" value="SDR_fam"/>
</dbReference>
<dbReference type="STRING" id="225324.SAMN02745126_00326"/>
<dbReference type="PRINTS" id="PR00081">
    <property type="entry name" value="GDHRDH"/>
</dbReference>
<dbReference type="EMBL" id="FUWJ01000001">
    <property type="protein sequence ID" value="SJZ32289.1"/>
    <property type="molecule type" value="Genomic_DNA"/>
</dbReference>
<dbReference type="Proteomes" id="UP000190092">
    <property type="component" value="Unassembled WGS sequence"/>
</dbReference>
<organism evidence="1 2">
    <name type="scientific">Enhydrobacter aerosaccus</name>
    <dbReference type="NCBI Taxonomy" id="225324"/>
    <lineage>
        <taxon>Bacteria</taxon>
        <taxon>Pseudomonadati</taxon>
        <taxon>Pseudomonadota</taxon>
        <taxon>Alphaproteobacteria</taxon>
        <taxon>Hyphomicrobiales</taxon>
        <taxon>Enhydrobacter</taxon>
    </lineage>
</organism>
<sequence length="271" mass="29642">MRADRSEAARPAASSVKQLFSRNDMAKKPKAVILGVGAERGIGGAASRRFAREGHHVLVAGRTTAKIDKVVETIRREGGSATAVTVDGTREDEIIKLFDRAMADDADGSPADLFVFNMGNNAAVDIREMTAQHFEDSWRVGCFAGFLFGREAVRRLAPLGRGTVIFTGASGSLRGRPRFAAFNATKGGLRLFVQSLAREFGPQGLHIAHVIIDGGIEGDRLLSRMPDRAEKAGPDGLLNVEAIVDNYWHLHRQHRSAWSHEIDLRPYKEPF</sequence>
<keyword evidence="2" id="KW-1185">Reference proteome</keyword>
<evidence type="ECO:0000313" key="2">
    <source>
        <dbReference type="Proteomes" id="UP000190092"/>
    </source>
</evidence>